<dbReference type="Pfam" id="PF05565">
    <property type="entry name" value="Sipho_Gp157"/>
    <property type="match status" value="1"/>
</dbReference>
<dbReference type="AlphaFoldDB" id="A0A2V4VVQ2"/>
<evidence type="ECO:0000313" key="4">
    <source>
        <dbReference type="Proteomes" id="UP000247790"/>
    </source>
</evidence>
<dbReference type="RefSeq" id="WP_110894641.1">
    <property type="nucleotide sequence ID" value="NZ_CP054614.1"/>
</dbReference>
<accession>A0A2V4VVQ2</accession>
<gene>
    <name evidence="2" type="ORF">DFQ00_102331</name>
    <name evidence="3" type="ORF">HUB98_05900</name>
</gene>
<dbReference type="EMBL" id="QJSW01000002">
    <property type="protein sequence ID" value="PYE51537.1"/>
    <property type="molecule type" value="Genomic_DNA"/>
</dbReference>
<evidence type="ECO:0000313" key="5">
    <source>
        <dbReference type="Proteomes" id="UP000509327"/>
    </source>
</evidence>
<proteinExistence type="predicted"/>
<evidence type="ECO:0000256" key="1">
    <source>
        <dbReference type="SAM" id="Coils"/>
    </source>
</evidence>
<name>A0A2V4VVQ2_PAEBA</name>
<keyword evidence="5" id="KW-1185">Reference proteome</keyword>
<reference evidence="2 4" key="1">
    <citation type="submission" date="2018-06" db="EMBL/GenBank/DDBJ databases">
        <title>Genomic Encyclopedia of Type Strains, Phase III (KMG-III): the genomes of soil and plant-associated and newly described type strains.</title>
        <authorList>
            <person name="Whitman W."/>
        </authorList>
    </citation>
    <scope>NUCLEOTIDE SEQUENCE [LARGE SCALE GENOMIC DNA]</scope>
    <source>
        <strain evidence="2 4">CECT 7022</strain>
    </source>
</reference>
<dbReference type="InterPro" id="IPR008840">
    <property type="entry name" value="Sipho_Gp157"/>
</dbReference>
<feature type="coiled-coil region" evidence="1">
    <location>
        <begin position="57"/>
        <end position="84"/>
    </location>
</feature>
<keyword evidence="1" id="KW-0175">Coiled coil</keyword>
<protein>
    <submittedName>
        <fullName evidence="3">Siphovirus Gp157 family protein</fullName>
    </submittedName>
    <submittedName>
        <fullName evidence="2">Viral Gp157 protein</fullName>
    </submittedName>
</protein>
<dbReference type="EMBL" id="CP054614">
    <property type="protein sequence ID" value="QKS55914.1"/>
    <property type="molecule type" value="Genomic_DNA"/>
</dbReference>
<dbReference type="Proteomes" id="UP000509327">
    <property type="component" value="Chromosome"/>
</dbReference>
<reference evidence="3 5" key="2">
    <citation type="submission" date="2020-06" db="EMBL/GenBank/DDBJ databases">
        <title>Complete genome of Paenibacillus barcinonensis KACC11450.</title>
        <authorList>
            <person name="Kim M."/>
            <person name="Park Y.-J."/>
            <person name="Shin J.-H."/>
        </authorList>
    </citation>
    <scope>NUCLEOTIDE SEQUENCE [LARGE SCALE GENOMIC DNA]</scope>
    <source>
        <strain evidence="3 5">KACC11450</strain>
    </source>
</reference>
<organism evidence="2 4">
    <name type="scientific">Paenibacillus barcinonensis</name>
    <dbReference type="NCBI Taxonomy" id="198119"/>
    <lineage>
        <taxon>Bacteria</taxon>
        <taxon>Bacillati</taxon>
        <taxon>Bacillota</taxon>
        <taxon>Bacilli</taxon>
        <taxon>Bacillales</taxon>
        <taxon>Paenibacillaceae</taxon>
        <taxon>Paenibacillus</taxon>
    </lineage>
</organism>
<dbReference type="Proteomes" id="UP000247790">
    <property type="component" value="Unassembled WGS sequence"/>
</dbReference>
<evidence type="ECO:0000313" key="3">
    <source>
        <dbReference type="EMBL" id="QKS55914.1"/>
    </source>
</evidence>
<dbReference type="OrthoDB" id="2409458at2"/>
<sequence>MSKLYELGEQYRRFNDFVDTAWDDEDLTEDDLQMYIETLESIEDEVSVKVENIVKFMKNIEGDIEAFKNEEKRLEKKRKYLQNKFDGLKNYMQTTLEVSNIDKVNAGTFKVKLQTNPPSINIIDPKKIPDKYKTAQDPKIDSKALLKDVKNGVEVDGAVLVTDKKHIRIS</sequence>
<evidence type="ECO:0000313" key="2">
    <source>
        <dbReference type="EMBL" id="PYE51537.1"/>
    </source>
</evidence>